<protein>
    <submittedName>
        <fullName evidence="4">Aflatoxin biosynthesis ketoreductase-like protein nor-1</fullName>
    </submittedName>
</protein>
<dbReference type="InterPro" id="IPR051468">
    <property type="entry name" value="Fungal_SecMetab_SDRs"/>
</dbReference>
<dbReference type="Pfam" id="PF00106">
    <property type="entry name" value="adh_short"/>
    <property type="match status" value="1"/>
</dbReference>
<organism evidence="4 5">
    <name type="scientific">Amniculicola lignicola CBS 123094</name>
    <dbReference type="NCBI Taxonomy" id="1392246"/>
    <lineage>
        <taxon>Eukaryota</taxon>
        <taxon>Fungi</taxon>
        <taxon>Dikarya</taxon>
        <taxon>Ascomycota</taxon>
        <taxon>Pezizomycotina</taxon>
        <taxon>Dothideomycetes</taxon>
        <taxon>Pleosporomycetidae</taxon>
        <taxon>Pleosporales</taxon>
        <taxon>Amniculicolaceae</taxon>
        <taxon>Amniculicola</taxon>
    </lineage>
</organism>
<keyword evidence="3" id="KW-0560">Oxidoreductase</keyword>
<evidence type="ECO:0000313" key="4">
    <source>
        <dbReference type="EMBL" id="KAF2000828.1"/>
    </source>
</evidence>
<dbReference type="EMBL" id="ML977586">
    <property type="protein sequence ID" value="KAF2000828.1"/>
    <property type="molecule type" value="Genomic_DNA"/>
</dbReference>
<dbReference type="InterPro" id="IPR036291">
    <property type="entry name" value="NAD(P)-bd_dom_sf"/>
</dbReference>
<name>A0A6A5WIH9_9PLEO</name>
<dbReference type="OrthoDB" id="9876299at2759"/>
<reference evidence="4" key="1">
    <citation type="journal article" date="2020" name="Stud. Mycol.">
        <title>101 Dothideomycetes genomes: a test case for predicting lifestyles and emergence of pathogens.</title>
        <authorList>
            <person name="Haridas S."/>
            <person name="Albert R."/>
            <person name="Binder M."/>
            <person name="Bloem J."/>
            <person name="Labutti K."/>
            <person name="Salamov A."/>
            <person name="Andreopoulos B."/>
            <person name="Baker S."/>
            <person name="Barry K."/>
            <person name="Bills G."/>
            <person name="Bluhm B."/>
            <person name="Cannon C."/>
            <person name="Castanera R."/>
            <person name="Culley D."/>
            <person name="Daum C."/>
            <person name="Ezra D."/>
            <person name="Gonzalez J."/>
            <person name="Henrissat B."/>
            <person name="Kuo A."/>
            <person name="Liang C."/>
            <person name="Lipzen A."/>
            <person name="Lutzoni F."/>
            <person name="Magnuson J."/>
            <person name="Mondo S."/>
            <person name="Nolan M."/>
            <person name="Ohm R."/>
            <person name="Pangilinan J."/>
            <person name="Park H.-J."/>
            <person name="Ramirez L."/>
            <person name="Alfaro M."/>
            <person name="Sun H."/>
            <person name="Tritt A."/>
            <person name="Yoshinaga Y."/>
            <person name="Zwiers L.-H."/>
            <person name="Turgeon B."/>
            <person name="Goodwin S."/>
            <person name="Spatafora J."/>
            <person name="Crous P."/>
            <person name="Grigoriev I."/>
        </authorList>
    </citation>
    <scope>NUCLEOTIDE SEQUENCE</scope>
    <source>
        <strain evidence="4">CBS 123094</strain>
    </source>
</reference>
<accession>A0A6A5WIH9</accession>
<dbReference type="SUPFAM" id="SSF51735">
    <property type="entry name" value="NAD(P)-binding Rossmann-fold domains"/>
    <property type="match status" value="1"/>
</dbReference>
<dbReference type="PANTHER" id="PTHR43544">
    <property type="entry name" value="SHORT-CHAIN DEHYDROGENASE/REDUCTASE"/>
    <property type="match status" value="1"/>
</dbReference>
<dbReference type="PANTHER" id="PTHR43544:SF7">
    <property type="entry name" value="NADB-LER2"/>
    <property type="match status" value="1"/>
</dbReference>
<dbReference type="InterPro" id="IPR002347">
    <property type="entry name" value="SDR_fam"/>
</dbReference>
<dbReference type="AlphaFoldDB" id="A0A6A5WIH9"/>
<evidence type="ECO:0000256" key="1">
    <source>
        <dbReference type="ARBA" id="ARBA00006484"/>
    </source>
</evidence>
<evidence type="ECO:0000256" key="3">
    <source>
        <dbReference type="ARBA" id="ARBA00023002"/>
    </source>
</evidence>
<evidence type="ECO:0000313" key="5">
    <source>
        <dbReference type="Proteomes" id="UP000799779"/>
    </source>
</evidence>
<gene>
    <name evidence="4" type="ORF">P154DRAFT_522119</name>
</gene>
<dbReference type="GO" id="GO:0005737">
    <property type="term" value="C:cytoplasm"/>
    <property type="evidence" value="ECO:0007669"/>
    <property type="project" value="TreeGrafter"/>
</dbReference>
<keyword evidence="2" id="KW-0521">NADP</keyword>
<keyword evidence="5" id="KW-1185">Reference proteome</keyword>
<dbReference type="GO" id="GO:0016491">
    <property type="term" value="F:oxidoreductase activity"/>
    <property type="evidence" value="ECO:0007669"/>
    <property type="project" value="UniProtKB-KW"/>
</dbReference>
<dbReference type="Gene3D" id="3.40.50.720">
    <property type="entry name" value="NAD(P)-binding Rossmann-like Domain"/>
    <property type="match status" value="1"/>
</dbReference>
<dbReference type="PRINTS" id="PR00081">
    <property type="entry name" value="GDHRDH"/>
</dbReference>
<dbReference type="Proteomes" id="UP000799779">
    <property type="component" value="Unassembled WGS sequence"/>
</dbReference>
<evidence type="ECO:0000256" key="2">
    <source>
        <dbReference type="ARBA" id="ARBA00022857"/>
    </source>
</evidence>
<comment type="similarity">
    <text evidence="1">Belongs to the short-chain dehydrogenases/reductases (SDR) family.</text>
</comment>
<proteinExistence type="inferred from homology"/>
<dbReference type="CDD" id="cd05325">
    <property type="entry name" value="carb_red_sniffer_like_SDR_c"/>
    <property type="match status" value="1"/>
</dbReference>
<sequence length="255" mass="27404">MEPSSTDGTVYLVTGANRGLGRGLVEQLLRRESTTVVACVRSVATSQASFQGIELGTNSRLVVVQLDCASASDPQEAVQKLQSVHSITHIDVVIANAGIANDHHPASSTQLDQLEGHMMTNAYSILLLFQATKPLLQKSIGAPKFVYIGARLGTISDMDRLGKAPLAAYSLSKLAGNWLVRKLHFENEWLIAFIVDPGYVQTDMGNQGAKMLGRQQAETPIEDSARGILSRVDDATKGSGSGQFLLWKDGSPVAW</sequence>